<dbReference type="InterPro" id="IPR046582">
    <property type="entry name" value="DUF6630"/>
</dbReference>
<evidence type="ECO:0000256" key="2">
    <source>
        <dbReference type="ARBA" id="ARBA00022475"/>
    </source>
</evidence>
<comment type="subcellular location">
    <subcellularLocation>
        <location evidence="1">Cell membrane</location>
        <topology evidence="1">Multi-pass membrane protein</topology>
    </subcellularLocation>
</comment>
<feature type="domain" description="DUF6630" evidence="8">
    <location>
        <begin position="13"/>
        <end position="167"/>
    </location>
</feature>
<evidence type="ECO:0000256" key="6">
    <source>
        <dbReference type="SAM" id="Phobius"/>
    </source>
</evidence>
<comment type="caution">
    <text evidence="9">The sequence shown here is derived from an EMBL/GenBank/DDBJ whole genome shotgun (WGS) entry which is preliminary data.</text>
</comment>
<feature type="transmembrane region" description="Helical" evidence="6">
    <location>
        <begin position="240"/>
        <end position="260"/>
    </location>
</feature>
<evidence type="ECO:0000313" key="10">
    <source>
        <dbReference type="Proteomes" id="UP001549257"/>
    </source>
</evidence>
<dbReference type="PANTHER" id="PTHR36115">
    <property type="entry name" value="PROLINE-RICH ANTIGEN HOMOLOG-RELATED"/>
    <property type="match status" value="1"/>
</dbReference>
<proteinExistence type="predicted"/>
<evidence type="ECO:0000256" key="3">
    <source>
        <dbReference type="ARBA" id="ARBA00022692"/>
    </source>
</evidence>
<reference evidence="9 10" key="1">
    <citation type="submission" date="2024-06" db="EMBL/GenBank/DDBJ databases">
        <title>Sorghum-associated microbial communities from plants grown in Nebraska, USA.</title>
        <authorList>
            <person name="Schachtman D."/>
        </authorList>
    </citation>
    <scope>NUCLEOTIDE SEQUENCE [LARGE SCALE GENOMIC DNA]</scope>
    <source>
        <strain evidence="9 10">2857</strain>
    </source>
</reference>
<dbReference type="InterPro" id="IPR010432">
    <property type="entry name" value="RDD"/>
</dbReference>
<sequence length="341" mass="35877">MSETQKTATLTDWQSLCDSLTTDPALFSEVRLAVESPLRYLERFRARLALRGITTPEGVSPWLALVDWLDENDRLVELDEDTSSEDLVDYLSTLPVVAGSGANLRPVAAQDVHLAYSVPRANVLLAPHYWTLLHLDTETASYPLALVSTEAAPRITALAAAVGHSARTIDESDAEDAARSGLTGYSYPLAQAAPVQTGPRPGNVGLRILGFIVDALLLYGVILGGVWLGITINGSNSGGLIPTVMLIVAVAYVAGLAVVVGRTGQSLGLLIVGLKVVKADSAAAPGFASALGRGALLFFAPFAIWLVVLIVTTLVDPRGRGLHDKAAGTFVAYARGANAVR</sequence>
<protein>
    <submittedName>
        <fullName evidence="9">RDD family membrane protein YckC</fullName>
    </submittedName>
</protein>
<evidence type="ECO:0000259" key="8">
    <source>
        <dbReference type="Pfam" id="PF20335"/>
    </source>
</evidence>
<keyword evidence="10" id="KW-1185">Reference proteome</keyword>
<dbReference type="Proteomes" id="UP001549257">
    <property type="component" value="Unassembled WGS sequence"/>
</dbReference>
<feature type="transmembrane region" description="Helical" evidence="6">
    <location>
        <begin position="208"/>
        <end position="228"/>
    </location>
</feature>
<dbReference type="InterPro" id="IPR051791">
    <property type="entry name" value="Pra-immunoreactive"/>
</dbReference>
<gene>
    <name evidence="9" type="ORF">ABIE21_001513</name>
</gene>
<name>A0ABV2QLU8_9MICO</name>
<dbReference type="EMBL" id="JBEPSJ010000001">
    <property type="protein sequence ID" value="MET4582023.1"/>
    <property type="molecule type" value="Genomic_DNA"/>
</dbReference>
<keyword evidence="5 6" id="KW-0472">Membrane</keyword>
<feature type="transmembrane region" description="Helical" evidence="6">
    <location>
        <begin position="294"/>
        <end position="315"/>
    </location>
</feature>
<keyword evidence="4 6" id="KW-1133">Transmembrane helix</keyword>
<dbReference type="PANTHER" id="PTHR36115:SF4">
    <property type="entry name" value="MEMBRANE PROTEIN"/>
    <property type="match status" value="1"/>
</dbReference>
<organism evidence="9 10">
    <name type="scientific">Conyzicola nivalis</name>
    <dbReference type="NCBI Taxonomy" id="1477021"/>
    <lineage>
        <taxon>Bacteria</taxon>
        <taxon>Bacillati</taxon>
        <taxon>Actinomycetota</taxon>
        <taxon>Actinomycetes</taxon>
        <taxon>Micrococcales</taxon>
        <taxon>Microbacteriaceae</taxon>
        <taxon>Conyzicola</taxon>
    </lineage>
</organism>
<evidence type="ECO:0000256" key="5">
    <source>
        <dbReference type="ARBA" id="ARBA00023136"/>
    </source>
</evidence>
<evidence type="ECO:0000313" key="9">
    <source>
        <dbReference type="EMBL" id="MET4582023.1"/>
    </source>
</evidence>
<keyword evidence="3 6" id="KW-0812">Transmembrane</keyword>
<dbReference type="Pfam" id="PF20335">
    <property type="entry name" value="DUF6630"/>
    <property type="match status" value="1"/>
</dbReference>
<keyword evidence="2" id="KW-1003">Cell membrane</keyword>
<accession>A0ABV2QLU8</accession>
<feature type="domain" description="RDD" evidence="7">
    <location>
        <begin position="203"/>
        <end position="328"/>
    </location>
</feature>
<evidence type="ECO:0000256" key="4">
    <source>
        <dbReference type="ARBA" id="ARBA00022989"/>
    </source>
</evidence>
<dbReference type="Pfam" id="PF06271">
    <property type="entry name" value="RDD"/>
    <property type="match status" value="1"/>
</dbReference>
<dbReference type="RefSeq" id="WP_354024178.1">
    <property type="nucleotide sequence ID" value="NZ_JBEPSJ010000001.1"/>
</dbReference>
<evidence type="ECO:0000256" key="1">
    <source>
        <dbReference type="ARBA" id="ARBA00004651"/>
    </source>
</evidence>
<evidence type="ECO:0000259" key="7">
    <source>
        <dbReference type="Pfam" id="PF06271"/>
    </source>
</evidence>